<feature type="domain" description="Peptidase S1" evidence="3">
    <location>
        <begin position="1"/>
        <end position="176"/>
    </location>
</feature>
<comment type="similarity">
    <text evidence="2">Belongs to the peptidase S1 family. CLIP subfamily.</text>
</comment>
<dbReference type="Pfam" id="PF00089">
    <property type="entry name" value="Trypsin"/>
    <property type="match status" value="2"/>
</dbReference>
<evidence type="ECO:0000256" key="1">
    <source>
        <dbReference type="ARBA" id="ARBA00023157"/>
    </source>
</evidence>
<proteinExistence type="inferred from homology"/>
<sequence>HPKYKRVSLNEKQTNYDNDIALIKMSKRVPLGPNIRPVCLPDKTDEPVTELTIVWNEHRSPFWWVEFLVEASQSGTNFPGSYSTGYKGVKMSKNLLHASVQIFPLNECDSLGLPVTDNMICAGGDQVDSCQGDSGGPLFSPVLGYGSPDKPYRLTGIVSWGPPGCGHKSFKEQCCA</sequence>
<dbReference type="PROSITE" id="PS50240">
    <property type="entry name" value="TRYPSIN_DOM"/>
    <property type="match status" value="1"/>
</dbReference>
<reference evidence="4" key="1">
    <citation type="submission" date="2025-08" db="UniProtKB">
        <authorList>
            <consortium name="RefSeq"/>
        </authorList>
    </citation>
    <scope>IDENTIFICATION</scope>
    <source>
        <tissue evidence="4">Muscle</tissue>
    </source>
</reference>
<feature type="non-terminal residue" evidence="4">
    <location>
        <position position="1"/>
    </location>
</feature>
<dbReference type="GeneID" id="109046275"/>
<dbReference type="PANTHER" id="PTHR24256">
    <property type="entry name" value="TRYPTASE-RELATED"/>
    <property type="match status" value="1"/>
</dbReference>
<evidence type="ECO:0000256" key="2">
    <source>
        <dbReference type="ARBA" id="ARBA00024195"/>
    </source>
</evidence>
<dbReference type="GO" id="GO:0004252">
    <property type="term" value="F:serine-type endopeptidase activity"/>
    <property type="evidence" value="ECO:0007669"/>
    <property type="project" value="InterPro"/>
</dbReference>
<dbReference type="GO" id="GO:0006508">
    <property type="term" value="P:proteolysis"/>
    <property type="evidence" value="ECO:0007669"/>
    <property type="project" value="InterPro"/>
</dbReference>
<dbReference type="RefSeq" id="XP_042596217.1">
    <property type="nucleotide sequence ID" value="XM_042740283.1"/>
</dbReference>
<evidence type="ECO:0000259" key="3">
    <source>
        <dbReference type="PROSITE" id="PS50240"/>
    </source>
</evidence>
<dbReference type="InterPro" id="IPR051487">
    <property type="entry name" value="Ser/Thr_Proteases_Immune/Dev"/>
</dbReference>
<dbReference type="InterPro" id="IPR033116">
    <property type="entry name" value="TRYPSIN_SER"/>
</dbReference>
<accession>A0A9Q9X6M5</accession>
<evidence type="ECO:0000313" key="4">
    <source>
        <dbReference type="RefSeq" id="XP_042596217.1"/>
    </source>
</evidence>
<dbReference type="PROSITE" id="PS00135">
    <property type="entry name" value="TRYPSIN_SER"/>
    <property type="match status" value="1"/>
</dbReference>
<keyword evidence="1" id="KW-1015">Disulfide bond</keyword>
<dbReference type="Proteomes" id="UP001155660">
    <property type="component" value="Chromosome B16"/>
</dbReference>
<dbReference type="AlphaFoldDB" id="A0A9Q9X6M5"/>
<gene>
    <name evidence="4" type="primary">LOC109046275</name>
</gene>
<name>A0A9Q9X6M5_CYPCA</name>
<dbReference type="KEGG" id="ccar:109046275"/>
<dbReference type="OrthoDB" id="9985152at2759"/>
<organism evidence="4">
    <name type="scientific">Cyprinus carpio</name>
    <name type="common">Common carp</name>
    <dbReference type="NCBI Taxonomy" id="7962"/>
    <lineage>
        <taxon>Eukaryota</taxon>
        <taxon>Metazoa</taxon>
        <taxon>Chordata</taxon>
        <taxon>Craniata</taxon>
        <taxon>Vertebrata</taxon>
        <taxon>Euteleostomi</taxon>
        <taxon>Actinopterygii</taxon>
        <taxon>Neopterygii</taxon>
        <taxon>Teleostei</taxon>
        <taxon>Ostariophysi</taxon>
        <taxon>Cypriniformes</taxon>
        <taxon>Cyprinidae</taxon>
        <taxon>Cyprininae</taxon>
        <taxon>Cyprinus</taxon>
    </lineage>
</organism>
<dbReference type="SMART" id="SM00020">
    <property type="entry name" value="Tryp_SPc"/>
    <property type="match status" value="1"/>
</dbReference>
<dbReference type="InterPro" id="IPR001254">
    <property type="entry name" value="Trypsin_dom"/>
</dbReference>
<protein>
    <submittedName>
        <fullName evidence="4">Vitamin K-dependent protein C-like</fullName>
    </submittedName>
</protein>